<gene>
    <name evidence="1" type="ORF">IC229_33220</name>
</gene>
<dbReference type="AlphaFoldDB" id="A0A927GAU0"/>
<name>A0A927GAU0_9BACT</name>
<keyword evidence="2" id="KW-1185">Reference proteome</keyword>
<comment type="caution">
    <text evidence="1">The sequence shown here is derived from an EMBL/GenBank/DDBJ whole genome shotgun (WGS) entry which is preliminary data.</text>
</comment>
<reference evidence="1" key="1">
    <citation type="submission" date="2020-09" db="EMBL/GenBank/DDBJ databases">
        <authorList>
            <person name="Kim M.K."/>
        </authorList>
    </citation>
    <scope>NUCLEOTIDE SEQUENCE</scope>
    <source>
        <strain evidence="1">BT702</strain>
    </source>
</reference>
<dbReference type="EMBL" id="JACWZY010000059">
    <property type="protein sequence ID" value="MBD2705519.1"/>
    <property type="molecule type" value="Genomic_DNA"/>
</dbReference>
<sequence>MPAGLPLTLPTAYTAAVGRYNTASLEFEKRKDEYNALAAFIRSSPSLLSQTDINQEKQSFERPYQIPVIKRVAINLVDGRICDLDGQEASTDMVVITFTVKGFRIKVPTEMLDQNYIKYVDLLSNLLYNAWHAWYQFMEINSINYLESSKTTSLVAEPNYFTQDGAAYVGTIGMPFYSAVRYVSSRNLLSANGQLLDVMSGAGMVTRYQMGAYGANNSVNQAMFVGGADPYPSNFLTPDAGFQETHYLFPVGAVGIYHWLSPNAANRHVHIQQQDYWWSEKDPMFGYFNASVHFQAKCVEKTIGYSGAAEPTYYDIYEYTIDSSFNKSYTSVAGESPIIKYNLAPPATV</sequence>
<dbReference type="Proteomes" id="UP000598820">
    <property type="component" value="Unassembled WGS sequence"/>
</dbReference>
<dbReference type="RefSeq" id="WP_190893016.1">
    <property type="nucleotide sequence ID" value="NZ_JACWZY010000059.1"/>
</dbReference>
<evidence type="ECO:0000313" key="1">
    <source>
        <dbReference type="EMBL" id="MBD2705519.1"/>
    </source>
</evidence>
<organism evidence="1 2">
    <name type="scientific">Spirosoma profusum</name>
    <dbReference type="NCBI Taxonomy" id="2771354"/>
    <lineage>
        <taxon>Bacteria</taxon>
        <taxon>Pseudomonadati</taxon>
        <taxon>Bacteroidota</taxon>
        <taxon>Cytophagia</taxon>
        <taxon>Cytophagales</taxon>
        <taxon>Cytophagaceae</taxon>
        <taxon>Spirosoma</taxon>
    </lineage>
</organism>
<evidence type="ECO:0000313" key="2">
    <source>
        <dbReference type="Proteomes" id="UP000598820"/>
    </source>
</evidence>
<proteinExistence type="predicted"/>
<protein>
    <submittedName>
        <fullName evidence="1">Uncharacterized protein</fullName>
    </submittedName>
</protein>
<accession>A0A927GAU0</accession>